<feature type="transmembrane region" description="Helical" evidence="1">
    <location>
        <begin position="730"/>
        <end position="751"/>
    </location>
</feature>
<dbReference type="AlphaFoldDB" id="A0ABD2K8N8"/>
<evidence type="ECO:0000313" key="2">
    <source>
        <dbReference type="EMBL" id="KAL3099231.1"/>
    </source>
</evidence>
<keyword evidence="1" id="KW-0812">Transmembrane</keyword>
<protein>
    <submittedName>
        <fullName evidence="2">Uncharacterized protein</fullName>
    </submittedName>
</protein>
<dbReference type="PANTHER" id="PTHR48030:SF3">
    <property type="entry name" value="SPLICING FACTOR 3B SUBUNIT 4"/>
    <property type="match status" value="1"/>
</dbReference>
<comment type="caution">
    <text evidence="2">The sequence shown here is derived from an EMBL/GenBank/DDBJ whole genome shotgun (WGS) entry which is preliminary data.</text>
</comment>
<keyword evidence="1" id="KW-1133">Transmembrane helix</keyword>
<feature type="transmembrane region" description="Helical" evidence="1">
    <location>
        <begin position="313"/>
        <end position="337"/>
    </location>
</feature>
<sequence length="881" mass="95400">MLFLAQQPRTLVIIGRSAVATHAAGAVLKWHCHPTAAGCDGTIAPAGMAMGFLPHAAMASLPKAPMQMHQIGQMFTTFPPPMSRPMPQAPATIPAPGDGIPPVPFPHGTRMKRRGPSVGVASKNLAKRGGSGVVKKIGQQAAGALLPAAAFVGLDRAFTEIFDESSEHLGIFFFIFLGFCFLSVLIYHFLRRRPAPPPIEMNPIRSRRPLRSTLEAINGQFLCNRPITCSYAFKKDTKGELHGTTAERLLAAQNPLFPQDRPHQIFSDIPGLRPMPQPPVMPTTIPAPGEGIPPLPPAPPVAPRWLRQLRPRAWPWAVECAFGASQLLGCTIVLYYMNHKNDYYGSAASRPRTRPSAISYGTTFLTFCTSAFQSPELNSPAFQLLGLKLSNPSAFQSLGLVSPILLHFYHLDSTLGHPYHWVSIICHSNDRDSRLNLTAFQSTHSAASRPRSGAFGPSKIFCAKGTHSAARGLVLTRPLRDLVQGPSAPQKFSAPKVLTRPLAASYGGLRRLSIIFYAKGTHSAASRPRSGAFGPLSNFLRQRYSLGRFAASYSLGRFAASYGGLRRLSIIFCAKGVPPLPPTPPVPFSNGIVIPPPPVVSGTIAPAGMAMGFLPHAAMASLPKAPMQMHQIGQMFTTFPPPMSRPMPQAPATIPAPGDGIPPVPFPHGTRMKRRGPSVGVASKNLAKRGGSGVVKKIGQQAAGALLPAAAFVGLDRAFTEIFDESSEHLGIFFFIFLGFCFLSVLIYHFLRRRPAPPPIEMNPIRSRRPLRSTLEAINGQFLCNRPITCSYAFKKDTKGELHGTTAERLLAAQNPLFPQDRPHQIFSDIPGLRPMPQPPVMPTTIPAPGEGIPPLPPAPPVAPRWLRQLRPRAWPWGKKN</sequence>
<proteinExistence type="predicted"/>
<keyword evidence="1" id="KW-0472">Membrane</keyword>
<dbReference type="InterPro" id="IPR052084">
    <property type="entry name" value="SF3B4_spliceosome_assoc"/>
</dbReference>
<gene>
    <name evidence="2" type="ORF">niasHT_029038</name>
</gene>
<feature type="transmembrane region" description="Helical" evidence="1">
    <location>
        <begin position="169"/>
        <end position="190"/>
    </location>
</feature>
<dbReference type="EMBL" id="JBICBT010000816">
    <property type="protein sequence ID" value="KAL3099231.1"/>
    <property type="molecule type" value="Genomic_DNA"/>
</dbReference>
<organism evidence="2 3">
    <name type="scientific">Heterodera trifolii</name>
    <dbReference type="NCBI Taxonomy" id="157864"/>
    <lineage>
        <taxon>Eukaryota</taxon>
        <taxon>Metazoa</taxon>
        <taxon>Ecdysozoa</taxon>
        <taxon>Nematoda</taxon>
        <taxon>Chromadorea</taxon>
        <taxon>Rhabditida</taxon>
        <taxon>Tylenchina</taxon>
        <taxon>Tylenchomorpha</taxon>
        <taxon>Tylenchoidea</taxon>
        <taxon>Heteroderidae</taxon>
        <taxon>Heteroderinae</taxon>
        <taxon>Heterodera</taxon>
    </lineage>
</organism>
<evidence type="ECO:0000313" key="3">
    <source>
        <dbReference type="Proteomes" id="UP001620626"/>
    </source>
</evidence>
<reference evidence="2 3" key="1">
    <citation type="submission" date="2024-10" db="EMBL/GenBank/DDBJ databases">
        <authorList>
            <person name="Kim D."/>
        </authorList>
    </citation>
    <scope>NUCLEOTIDE SEQUENCE [LARGE SCALE GENOMIC DNA]</scope>
    <source>
        <strain evidence="2">BH-2024</strain>
    </source>
</reference>
<accession>A0ABD2K8N8</accession>
<evidence type="ECO:0000256" key="1">
    <source>
        <dbReference type="SAM" id="Phobius"/>
    </source>
</evidence>
<dbReference type="Proteomes" id="UP001620626">
    <property type="component" value="Unassembled WGS sequence"/>
</dbReference>
<keyword evidence="3" id="KW-1185">Reference proteome</keyword>
<dbReference type="PANTHER" id="PTHR48030">
    <property type="entry name" value="SPLICING FACTOR 3B SUBUNIT 4"/>
    <property type="match status" value="1"/>
</dbReference>
<name>A0ABD2K8N8_9BILA</name>